<dbReference type="SUPFAM" id="SSF82754">
    <property type="entry name" value="C-terminal, gelsolin-like domain of Sec23/24"/>
    <property type="match status" value="1"/>
</dbReference>
<feature type="compositionally biased region" description="Pro residues" evidence="4">
    <location>
        <begin position="225"/>
        <end position="237"/>
    </location>
</feature>
<feature type="domain" description="Sec23/Sec24 helical" evidence="7">
    <location>
        <begin position="762"/>
        <end position="860"/>
    </location>
</feature>
<dbReference type="GO" id="GO:0006886">
    <property type="term" value="P:intracellular protein transport"/>
    <property type="evidence" value="ECO:0007669"/>
    <property type="project" value="InterPro"/>
</dbReference>
<dbReference type="SUPFAM" id="SSF82919">
    <property type="entry name" value="Zn-finger domain of Sec23/24"/>
    <property type="match status" value="1"/>
</dbReference>
<dbReference type="SUPFAM" id="SSF53300">
    <property type="entry name" value="vWA-like"/>
    <property type="match status" value="1"/>
</dbReference>
<evidence type="ECO:0000313" key="9">
    <source>
        <dbReference type="EMBL" id="GAX84456.1"/>
    </source>
</evidence>
<dbReference type="GO" id="GO:0030127">
    <property type="term" value="C:COPII vesicle coat"/>
    <property type="evidence" value="ECO:0007669"/>
    <property type="project" value="InterPro"/>
</dbReference>
<feature type="compositionally biased region" description="Polar residues" evidence="4">
    <location>
        <begin position="12"/>
        <end position="22"/>
    </location>
</feature>
<dbReference type="Gene3D" id="1.20.120.730">
    <property type="entry name" value="Sec23/Sec24 helical domain"/>
    <property type="match status" value="1"/>
</dbReference>
<dbReference type="InterPro" id="IPR006895">
    <property type="entry name" value="Znf_Sec23_Sec24"/>
</dbReference>
<accession>A0A250XN61</accession>
<feature type="domain" description="Sec23/Sec24 beta-sandwich" evidence="8">
    <location>
        <begin position="665"/>
        <end position="751"/>
    </location>
</feature>
<evidence type="ECO:0000256" key="3">
    <source>
        <dbReference type="ARBA" id="ARBA00022927"/>
    </source>
</evidence>
<dbReference type="InterPro" id="IPR036175">
    <property type="entry name" value="Sec23/24_helical_dom_sf"/>
</dbReference>
<organism evidence="9 10">
    <name type="scientific">Chlamydomonas eustigma</name>
    <dbReference type="NCBI Taxonomy" id="1157962"/>
    <lineage>
        <taxon>Eukaryota</taxon>
        <taxon>Viridiplantae</taxon>
        <taxon>Chlorophyta</taxon>
        <taxon>core chlorophytes</taxon>
        <taxon>Chlorophyceae</taxon>
        <taxon>CS clade</taxon>
        <taxon>Chlamydomonadales</taxon>
        <taxon>Chlamydomonadaceae</taxon>
        <taxon>Chlamydomonas</taxon>
    </lineage>
</organism>
<gene>
    <name evidence="9" type="ORF">CEUSTIGMA_g11876.t1</name>
</gene>
<dbReference type="SUPFAM" id="SSF81811">
    <property type="entry name" value="Helical domain of Sec23/24"/>
    <property type="match status" value="1"/>
</dbReference>
<dbReference type="InterPro" id="IPR036174">
    <property type="entry name" value="Znf_Sec23_Sec24_sf"/>
</dbReference>
<dbReference type="Pfam" id="PF04815">
    <property type="entry name" value="Sec23_helical"/>
    <property type="match status" value="1"/>
</dbReference>
<feature type="compositionally biased region" description="Pro residues" evidence="4">
    <location>
        <begin position="160"/>
        <end position="174"/>
    </location>
</feature>
<dbReference type="GO" id="GO:0090110">
    <property type="term" value="P:COPII-coated vesicle cargo loading"/>
    <property type="evidence" value="ECO:0007669"/>
    <property type="project" value="TreeGrafter"/>
</dbReference>
<proteinExistence type="inferred from homology"/>
<evidence type="ECO:0000259" key="7">
    <source>
        <dbReference type="Pfam" id="PF04815"/>
    </source>
</evidence>
<evidence type="ECO:0000259" key="5">
    <source>
        <dbReference type="Pfam" id="PF04810"/>
    </source>
</evidence>
<feature type="compositionally biased region" description="Pro residues" evidence="4">
    <location>
        <begin position="195"/>
        <end position="218"/>
    </location>
</feature>
<name>A0A250XN61_9CHLO</name>
<dbReference type="AlphaFoldDB" id="A0A250XN61"/>
<evidence type="ECO:0008006" key="11">
    <source>
        <dbReference type="Google" id="ProtNLM"/>
    </source>
</evidence>
<feature type="domain" description="Sec23/Sec24 trunk" evidence="6">
    <location>
        <begin position="423"/>
        <end position="659"/>
    </location>
</feature>
<evidence type="ECO:0000313" key="10">
    <source>
        <dbReference type="Proteomes" id="UP000232323"/>
    </source>
</evidence>
<evidence type="ECO:0000256" key="2">
    <source>
        <dbReference type="ARBA" id="ARBA00022448"/>
    </source>
</evidence>
<dbReference type="InterPro" id="IPR006900">
    <property type="entry name" value="Sec23/24_helical_dom"/>
</dbReference>
<dbReference type="GO" id="GO:0070971">
    <property type="term" value="C:endoplasmic reticulum exit site"/>
    <property type="evidence" value="ECO:0007669"/>
    <property type="project" value="TreeGrafter"/>
</dbReference>
<keyword evidence="3" id="KW-0653">Protein transport</keyword>
<dbReference type="PANTHER" id="PTHR13803">
    <property type="entry name" value="SEC24-RELATED PROTEIN"/>
    <property type="match status" value="1"/>
</dbReference>
<evidence type="ECO:0000259" key="6">
    <source>
        <dbReference type="Pfam" id="PF04811"/>
    </source>
</evidence>
<dbReference type="Pfam" id="PF04811">
    <property type="entry name" value="Sec23_trunk"/>
    <property type="match status" value="1"/>
</dbReference>
<dbReference type="STRING" id="1157962.A0A250XN61"/>
<feature type="region of interest" description="Disordered" evidence="4">
    <location>
        <begin position="1"/>
        <end position="52"/>
    </location>
</feature>
<dbReference type="Gene3D" id="2.60.40.1670">
    <property type="entry name" value="beta-sandwich domain of Sec23/24"/>
    <property type="match status" value="1"/>
</dbReference>
<dbReference type="Gene3D" id="3.40.20.10">
    <property type="entry name" value="Severin"/>
    <property type="match status" value="1"/>
</dbReference>
<dbReference type="SUPFAM" id="SSF81995">
    <property type="entry name" value="beta-sandwich domain of Sec23/24"/>
    <property type="match status" value="1"/>
</dbReference>
<dbReference type="Pfam" id="PF04810">
    <property type="entry name" value="zf-Sec23_Sec24"/>
    <property type="match status" value="1"/>
</dbReference>
<dbReference type="InterPro" id="IPR029006">
    <property type="entry name" value="ADF-H/Gelsolin-like_dom_sf"/>
</dbReference>
<keyword evidence="2" id="KW-0813">Transport</keyword>
<feature type="compositionally biased region" description="Low complexity" evidence="4">
    <location>
        <begin position="175"/>
        <end position="190"/>
    </location>
</feature>
<dbReference type="EMBL" id="BEGY01000126">
    <property type="protein sequence ID" value="GAX84456.1"/>
    <property type="molecule type" value="Genomic_DNA"/>
</dbReference>
<dbReference type="GO" id="GO:0008270">
    <property type="term" value="F:zinc ion binding"/>
    <property type="evidence" value="ECO:0007669"/>
    <property type="project" value="InterPro"/>
</dbReference>
<sequence>MFPPRPPYPLQGTPNMNGNSVQPPVDQFNRLSIGGVPQPSQAQGALPPGVMPPSGPMAPGGFPMRPPAGFPGPMGIPPGGPPSSGMPINLPSTGPPSVVSGGLAGIPGGMMRPPGAMPLPGPVSVRPPGGLGMPMPAGMPPPSNGIGMPPTPVSMSMQPGAPPRPGIPPPPFGAPPASIGGNMGMPLPLGGNMGMPPPPSSMGMPPPPGYTARPPGPPSTLTQGPAPPGHPGPPGAPRPLAQPAQQSQRIDPSSIPRPVIATSSGTMQFDTRVAGQPAIPPPAASRYFVRDRGNASPRYMRSTLGHMPFSSELGNSASMPLAVVVSPLALPHPRDDQIQVVDLGELGPVRCGRCKAYMNPYMRFMASGRSFTCNFCGHSNSTPDAYFCHLGHDGRRSDADERPELCKGSVEYVATPEYMIRPPMQNAHFFVIDASAAAAASGALATACSCVSRALDDIPAPERALVGLATFDSSTHFYSIRAGCSQPNMLVVSDTFDIYVPDSAPLLLELSKHKEALQALLAQIPTTIFNGGPRPSDSCGGAAIEAAICALKPTGGRVHAFLGCLPSSGAHGLKLRDAAGVGEKDKLLYLQSQDNTLKSLAGAAADFQVSVDISLLGQGYMDVASLSDLTTATGGTLYQYTPFNPALDHDQVLNDLKWNLVRPQGLEAVMRVRCSQGFEVDSYLGAFYRQPTNPTDVYLPAIDSDKSILATVKVTEKLTAGAECYFQAAILYTTLQGQRRIRVHTMALQVTNEIGSMFKYADLDTQITVMARRLAASLPGSTLAAARDSTTANTVATLAAYRKHCAINSPSVQLILPEALKLLPLYALALLKGPVLREGVKPDDRSLWMSQMMSLTPARISPLMYPRLLPLRKTLEGLEAMEELPDGVVLTAESLELGGVYLLENGNDALLHLDRNVQSDLVQALLGVSSYEELLKVPQQIVLLPREDAASKALQDVLVKVRMHRSSFLRLRVTRKGDPLEASFLTQLVEDRSVAGMSYVEYLCQLHRLIQMKLT</sequence>
<feature type="region of interest" description="Disordered" evidence="4">
    <location>
        <begin position="156"/>
        <end position="261"/>
    </location>
</feature>
<reference evidence="9 10" key="1">
    <citation type="submission" date="2017-08" db="EMBL/GenBank/DDBJ databases">
        <title>Acidophilic green algal genome provides insights into adaptation to an acidic environment.</title>
        <authorList>
            <person name="Hirooka S."/>
            <person name="Hirose Y."/>
            <person name="Kanesaki Y."/>
            <person name="Higuchi S."/>
            <person name="Fujiwara T."/>
            <person name="Onuma R."/>
            <person name="Era A."/>
            <person name="Ohbayashi R."/>
            <person name="Uzuka A."/>
            <person name="Nozaki H."/>
            <person name="Yoshikawa H."/>
            <person name="Miyagishima S.Y."/>
        </authorList>
    </citation>
    <scope>NUCLEOTIDE SEQUENCE [LARGE SCALE GENOMIC DNA]</scope>
    <source>
        <strain evidence="9 10">NIES-2499</strain>
    </source>
</reference>
<feature type="domain" description="Zinc finger Sec23/Sec24-type" evidence="5">
    <location>
        <begin position="348"/>
        <end position="386"/>
    </location>
</feature>
<comment type="caution">
    <text evidence="9">The sequence shown here is derived from an EMBL/GenBank/DDBJ whole genome shotgun (WGS) entry which is preliminary data.</text>
</comment>
<protein>
    <recommendedName>
        <fullName evidence="11">Zinc finger Sec23/Sec24-type domain-containing protein</fullName>
    </recommendedName>
</protein>
<keyword evidence="10" id="KW-1185">Reference proteome</keyword>
<dbReference type="InterPro" id="IPR036465">
    <property type="entry name" value="vWFA_dom_sf"/>
</dbReference>
<evidence type="ECO:0000256" key="1">
    <source>
        <dbReference type="ARBA" id="ARBA00008334"/>
    </source>
</evidence>
<dbReference type="Gene3D" id="2.30.30.380">
    <property type="entry name" value="Zn-finger domain of Sec23/24"/>
    <property type="match status" value="1"/>
</dbReference>
<dbReference type="PANTHER" id="PTHR13803:SF4">
    <property type="entry name" value="SECRETORY 24CD, ISOFORM C"/>
    <property type="match status" value="1"/>
</dbReference>
<dbReference type="InterPro" id="IPR050550">
    <property type="entry name" value="SEC23_SEC24_subfamily"/>
</dbReference>
<dbReference type="Pfam" id="PF08033">
    <property type="entry name" value="Sec23_BS"/>
    <property type="match status" value="1"/>
</dbReference>
<comment type="similarity">
    <text evidence="1">Belongs to the SEC23/SEC24 family. SEC24 subfamily.</text>
</comment>
<dbReference type="InterPro" id="IPR006896">
    <property type="entry name" value="Sec23/24_trunk_dom"/>
</dbReference>
<dbReference type="GO" id="GO:0000149">
    <property type="term" value="F:SNARE binding"/>
    <property type="evidence" value="ECO:0007669"/>
    <property type="project" value="TreeGrafter"/>
</dbReference>
<evidence type="ECO:0000259" key="8">
    <source>
        <dbReference type="Pfam" id="PF08033"/>
    </source>
</evidence>
<dbReference type="InterPro" id="IPR012990">
    <property type="entry name" value="Beta-sandwich_Sec23_24"/>
</dbReference>
<dbReference type="InterPro" id="IPR036180">
    <property type="entry name" value="Gelsolin-like_dom_sf"/>
</dbReference>
<evidence type="ECO:0000256" key="4">
    <source>
        <dbReference type="SAM" id="MobiDB-lite"/>
    </source>
</evidence>
<dbReference type="Proteomes" id="UP000232323">
    <property type="component" value="Unassembled WGS sequence"/>
</dbReference>
<dbReference type="OrthoDB" id="49016at2759"/>
<dbReference type="Gene3D" id="3.40.50.410">
    <property type="entry name" value="von Willebrand factor, type A domain"/>
    <property type="match status" value="1"/>
</dbReference>